<sequence length="204" mass="22883">MQELKWEDMGVKIDGRQLHHLRFADDIVLTTPSISQVERMLTDFDCVCGKVVEVKSEKVKKYPFAYLFSPHRPAYEDPCHITWCMTAQVFRDSATASAGADAHSQSPASVRSMRGSLMRGRHRGATELVRKSRNVSRTRVATLNVGDEVACHKSRDIGRGFKAVLCGSPRTTSGVGVIVSERFRDSIVSVERFNDRLMKIVVVR</sequence>
<protein>
    <submittedName>
        <fullName evidence="4">Reverse transcriptase domain-containing protein</fullName>
    </submittedName>
</protein>
<name>A0A183G225_HELPZ</name>
<evidence type="ECO:0000313" key="4">
    <source>
        <dbReference type="WBParaSite" id="HPBE_0001531201-mRNA-1"/>
    </source>
</evidence>
<dbReference type="OrthoDB" id="9902985at2759"/>
<dbReference type="AlphaFoldDB" id="A0A183G225"/>
<feature type="region of interest" description="Disordered" evidence="1">
    <location>
        <begin position="98"/>
        <end position="117"/>
    </location>
</feature>
<keyword evidence="3" id="KW-1185">Reference proteome</keyword>
<evidence type="ECO:0000313" key="3">
    <source>
        <dbReference type="Proteomes" id="UP000050761"/>
    </source>
</evidence>
<proteinExistence type="predicted"/>
<dbReference type="WBParaSite" id="HPBE_0001531201-mRNA-1">
    <property type="protein sequence ID" value="HPBE_0001531201-mRNA-1"/>
    <property type="gene ID" value="HPBE_0001531201"/>
</dbReference>
<reference evidence="4" key="2">
    <citation type="submission" date="2019-09" db="UniProtKB">
        <authorList>
            <consortium name="WormBaseParasite"/>
        </authorList>
    </citation>
    <scope>IDENTIFICATION</scope>
</reference>
<evidence type="ECO:0000313" key="2">
    <source>
        <dbReference type="EMBL" id="VDP02382.1"/>
    </source>
</evidence>
<accession>A0A3P7ZPK6</accession>
<dbReference type="Proteomes" id="UP000050761">
    <property type="component" value="Unassembled WGS sequence"/>
</dbReference>
<dbReference type="EMBL" id="UZAH01028790">
    <property type="protein sequence ID" value="VDP02382.1"/>
    <property type="molecule type" value="Genomic_DNA"/>
</dbReference>
<accession>A0A183G225</accession>
<organism evidence="3 4">
    <name type="scientific">Heligmosomoides polygyrus</name>
    <name type="common">Parasitic roundworm</name>
    <dbReference type="NCBI Taxonomy" id="6339"/>
    <lineage>
        <taxon>Eukaryota</taxon>
        <taxon>Metazoa</taxon>
        <taxon>Ecdysozoa</taxon>
        <taxon>Nematoda</taxon>
        <taxon>Chromadorea</taxon>
        <taxon>Rhabditida</taxon>
        <taxon>Rhabditina</taxon>
        <taxon>Rhabditomorpha</taxon>
        <taxon>Strongyloidea</taxon>
        <taxon>Heligmosomidae</taxon>
        <taxon>Heligmosomoides</taxon>
    </lineage>
</organism>
<reference evidence="2 3" key="1">
    <citation type="submission" date="2018-11" db="EMBL/GenBank/DDBJ databases">
        <authorList>
            <consortium name="Pathogen Informatics"/>
        </authorList>
    </citation>
    <scope>NUCLEOTIDE SEQUENCE [LARGE SCALE GENOMIC DNA]</scope>
</reference>
<gene>
    <name evidence="2" type="ORF">HPBE_LOCUS15311</name>
</gene>
<evidence type="ECO:0000256" key="1">
    <source>
        <dbReference type="SAM" id="MobiDB-lite"/>
    </source>
</evidence>